<organism evidence="7 8">
    <name type="scientific">Oryzomonas rubra</name>
    <dbReference type="NCBI Taxonomy" id="2509454"/>
    <lineage>
        <taxon>Bacteria</taxon>
        <taxon>Pseudomonadati</taxon>
        <taxon>Thermodesulfobacteriota</taxon>
        <taxon>Desulfuromonadia</taxon>
        <taxon>Geobacterales</taxon>
        <taxon>Geobacteraceae</taxon>
        <taxon>Oryzomonas</taxon>
    </lineage>
</organism>
<dbReference type="Proteomes" id="UP000324298">
    <property type="component" value="Unassembled WGS sequence"/>
</dbReference>
<accession>A0A5A9XG65</accession>
<evidence type="ECO:0000313" key="7">
    <source>
        <dbReference type="EMBL" id="KAA0892147.1"/>
    </source>
</evidence>
<dbReference type="HAMAP" id="MF_01401">
    <property type="entry name" value="MsrA"/>
    <property type="match status" value="1"/>
</dbReference>
<feature type="chain" id="PRO_5022984584" description="Peptide methionine sulfoxide reductase MsrA" evidence="5">
    <location>
        <begin position="26"/>
        <end position="207"/>
    </location>
</feature>
<dbReference type="InterPro" id="IPR002569">
    <property type="entry name" value="Met_Sox_Rdtase_MsrA_dom"/>
</dbReference>
<dbReference type="AlphaFoldDB" id="A0A5A9XG65"/>
<evidence type="ECO:0000256" key="2">
    <source>
        <dbReference type="ARBA" id="ARBA00047806"/>
    </source>
</evidence>
<comment type="function">
    <text evidence="4">Has an important function as a repair enzyme for proteins that have been inactivated by oxidation. Catalyzes the reversible oxidation-reduction of methionine sulfoxide in proteins to methionine.</text>
</comment>
<keyword evidence="1 4" id="KW-0560">Oxidoreductase</keyword>
<dbReference type="GO" id="GO:0008113">
    <property type="term" value="F:peptide-methionine (S)-S-oxide reductase activity"/>
    <property type="evidence" value="ECO:0007669"/>
    <property type="project" value="UniProtKB-UniRule"/>
</dbReference>
<keyword evidence="8" id="KW-1185">Reference proteome</keyword>
<keyword evidence="5" id="KW-0732">Signal</keyword>
<comment type="catalytic activity">
    <reaction evidence="2 4">
        <text>L-methionyl-[protein] + [thioredoxin]-disulfide + H2O = L-methionyl-(S)-S-oxide-[protein] + [thioredoxin]-dithiol</text>
        <dbReference type="Rhea" id="RHEA:14217"/>
        <dbReference type="Rhea" id="RHEA-COMP:10698"/>
        <dbReference type="Rhea" id="RHEA-COMP:10700"/>
        <dbReference type="Rhea" id="RHEA-COMP:12313"/>
        <dbReference type="Rhea" id="RHEA-COMP:12315"/>
        <dbReference type="ChEBI" id="CHEBI:15377"/>
        <dbReference type="ChEBI" id="CHEBI:16044"/>
        <dbReference type="ChEBI" id="CHEBI:29950"/>
        <dbReference type="ChEBI" id="CHEBI:44120"/>
        <dbReference type="ChEBI" id="CHEBI:50058"/>
        <dbReference type="EC" id="1.8.4.11"/>
    </reaction>
</comment>
<comment type="catalytic activity">
    <reaction evidence="3 4">
        <text>[thioredoxin]-disulfide + L-methionine + H2O = L-methionine (S)-S-oxide + [thioredoxin]-dithiol</text>
        <dbReference type="Rhea" id="RHEA:19993"/>
        <dbReference type="Rhea" id="RHEA-COMP:10698"/>
        <dbReference type="Rhea" id="RHEA-COMP:10700"/>
        <dbReference type="ChEBI" id="CHEBI:15377"/>
        <dbReference type="ChEBI" id="CHEBI:29950"/>
        <dbReference type="ChEBI" id="CHEBI:50058"/>
        <dbReference type="ChEBI" id="CHEBI:57844"/>
        <dbReference type="ChEBI" id="CHEBI:58772"/>
        <dbReference type="EC" id="1.8.4.11"/>
    </reaction>
</comment>
<dbReference type="Gene3D" id="3.30.1060.10">
    <property type="entry name" value="Peptide methionine sulphoxide reductase MsrA"/>
    <property type="match status" value="1"/>
</dbReference>
<dbReference type="GO" id="GO:0033744">
    <property type="term" value="F:L-methionine:thioredoxin-disulfide S-oxidoreductase activity"/>
    <property type="evidence" value="ECO:0007669"/>
    <property type="project" value="RHEA"/>
</dbReference>
<gene>
    <name evidence="4 7" type="primary">msrA</name>
    <name evidence="7" type="ORF">ET418_08055</name>
</gene>
<protein>
    <recommendedName>
        <fullName evidence="4">Peptide methionine sulfoxide reductase MsrA</fullName>
        <shortName evidence="4">Protein-methionine-S-oxide reductase</shortName>
        <ecNumber evidence="4">1.8.4.11</ecNumber>
    </recommendedName>
    <alternativeName>
        <fullName evidence="4">Peptide-methionine (S)-S-oxide reductase</fullName>
        <shortName evidence="4">Peptide Met(O) reductase</shortName>
    </alternativeName>
</protein>
<comment type="caution">
    <text evidence="7">The sequence shown here is derived from an EMBL/GenBank/DDBJ whole genome shotgun (WGS) entry which is preliminary data.</text>
</comment>
<evidence type="ECO:0000256" key="5">
    <source>
        <dbReference type="SAM" id="SignalP"/>
    </source>
</evidence>
<dbReference type="OrthoDB" id="4174719at2"/>
<feature type="active site" evidence="4">
    <location>
        <position position="41"/>
    </location>
</feature>
<evidence type="ECO:0000313" key="8">
    <source>
        <dbReference type="Proteomes" id="UP000324298"/>
    </source>
</evidence>
<dbReference type="InterPro" id="IPR036509">
    <property type="entry name" value="Met_Sox_Rdtase_MsrA_sf"/>
</dbReference>
<evidence type="ECO:0000256" key="4">
    <source>
        <dbReference type="HAMAP-Rule" id="MF_01401"/>
    </source>
</evidence>
<evidence type="ECO:0000259" key="6">
    <source>
        <dbReference type="Pfam" id="PF01625"/>
    </source>
</evidence>
<comment type="similarity">
    <text evidence="4">Belongs to the MsrA Met sulfoxide reductase family.</text>
</comment>
<dbReference type="Pfam" id="PF01625">
    <property type="entry name" value="PMSR"/>
    <property type="match status" value="1"/>
</dbReference>
<dbReference type="EC" id="1.8.4.11" evidence="4"/>
<feature type="domain" description="Peptide methionine sulphoxide reductase MsrA" evidence="6">
    <location>
        <begin position="34"/>
        <end position="185"/>
    </location>
</feature>
<dbReference type="SUPFAM" id="SSF55068">
    <property type="entry name" value="Peptide methionine sulfoxide reductase"/>
    <property type="match status" value="1"/>
</dbReference>
<dbReference type="EMBL" id="SRSD01000004">
    <property type="protein sequence ID" value="KAA0892147.1"/>
    <property type="molecule type" value="Genomic_DNA"/>
</dbReference>
<dbReference type="PANTHER" id="PTHR43774:SF1">
    <property type="entry name" value="PEPTIDE METHIONINE SULFOXIDE REDUCTASE MSRA 2"/>
    <property type="match status" value="1"/>
</dbReference>
<feature type="signal peptide" evidence="5">
    <location>
        <begin position="1"/>
        <end position="25"/>
    </location>
</feature>
<dbReference type="NCBIfam" id="TIGR00401">
    <property type="entry name" value="msrA"/>
    <property type="match status" value="1"/>
</dbReference>
<evidence type="ECO:0000256" key="1">
    <source>
        <dbReference type="ARBA" id="ARBA00023002"/>
    </source>
</evidence>
<sequence length="207" mass="23179">MKRPLQLALIGLVLAFMLIPASGVAASSAPAQEKATFAGGCFWCMEHPFDELPGVISVTSGYTGGQTRNPTYAEVSAGGTGHAESVQIVYDPSRIGYDRLLTVYWHNIDPTVKDRQFCDSGHQYRSAIFYHNEQQRRLAQQSKEALARSKPFREAIVTEITPAGPFYPAEGYHQHYYKKNPIRYKFYRTSCGRDKRLKELWGGSAGH</sequence>
<proteinExistence type="inferred from homology"/>
<evidence type="ECO:0000256" key="3">
    <source>
        <dbReference type="ARBA" id="ARBA00048782"/>
    </source>
</evidence>
<name>A0A5A9XG65_9BACT</name>
<reference evidence="7 8" key="1">
    <citation type="submission" date="2019-04" db="EMBL/GenBank/DDBJ databases">
        <title>Geobacter ruber sp. nov., ferric-reducing bacteria isolated from paddy soil.</title>
        <authorList>
            <person name="Xu Z."/>
            <person name="Masuda Y."/>
            <person name="Itoh H."/>
            <person name="Senoo K."/>
        </authorList>
    </citation>
    <scope>NUCLEOTIDE SEQUENCE [LARGE SCALE GENOMIC DNA]</scope>
    <source>
        <strain evidence="7 8">Red88</strain>
    </source>
</reference>
<dbReference type="PANTHER" id="PTHR43774">
    <property type="entry name" value="PEPTIDE METHIONINE SULFOXIDE REDUCTASE"/>
    <property type="match status" value="1"/>
</dbReference>